<proteinExistence type="predicted"/>
<dbReference type="SUPFAM" id="SSF52540">
    <property type="entry name" value="P-loop containing nucleoside triphosphate hydrolases"/>
    <property type="match status" value="1"/>
</dbReference>
<evidence type="ECO:0000313" key="4">
    <source>
        <dbReference type="Proteomes" id="UP000321917"/>
    </source>
</evidence>
<evidence type="ECO:0000313" key="1">
    <source>
        <dbReference type="EMBL" id="TWX57499.1"/>
    </source>
</evidence>
<comment type="caution">
    <text evidence="2">The sequence shown here is derived from an EMBL/GenBank/DDBJ whole genome shotgun (WGS) entry which is preliminary data.</text>
</comment>
<dbReference type="Proteomes" id="UP000321525">
    <property type="component" value="Unassembled WGS sequence"/>
</dbReference>
<dbReference type="Gene3D" id="3.40.50.300">
    <property type="entry name" value="P-loop containing nucleotide triphosphate hydrolases"/>
    <property type="match status" value="1"/>
</dbReference>
<dbReference type="Pfam" id="PF17784">
    <property type="entry name" value="Sulfotransfer_4"/>
    <property type="match status" value="2"/>
</dbReference>
<dbReference type="PANTHER" id="PTHR36978">
    <property type="entry name" value="P-LOOP CONTAINING NUCLEOTIDE TRIPHOSPHATE HYDROLASE"/>
    <property type="match status" value="1"/>
</dbReference>
<gene>
    <name evidence="1" type="ORF">ESZ26_13805</name>
    <name evidence="2" type="ORF">ESZ27_09955</name>
</gene>
<dbReference type="EMBL" id="VOLR01000019">
    <property type="protein sequence ID" value="TWX57499.1"/>
    <property type="molecule type" value="Genomic_DNA"/>
</dbReference>
<dbReference type="PANTHER" id="PTHR36978:SF4">
    <property type="entry name" value="P-LOOP CONTAINING NUCLEOSIDE TRIPHOSPHATE HYDROLASE PROTEIN"/>
    <property type="match status" value="1"/>
</dbReference>
<sequence>MNSTKIFIIGLPRTGTTSICAAMLELGYTVAHTAYTQTTFDNAQVIADTPIFVDFKRLDSFYPDSKFIYLTREPQKWLPSIKQLLQRMYINVTRDDGGFNTIIKRCYQRTFSPFTLDNIADDDFLALCYQRHSNEVGQYFIGRQQDLLTIDISQSASYQKLLSFLSLAQGNESASFERLNRGGKVTAWKDLNNKNKIASTKNGRISLLAYLDASSK</sequence>
<dbReference type="EMBL" id="VOLQ01000016">
    <property type="protein sequence ID" value="TWX67002.1"/>
    <property type="molecule type" value="Genomic_DNA"/>
</dbReference>
<dbReference type="InterPro" id="IPR027417">
    <property type="entry name" value="P-loop_NTPase"/>
</dbReference>
<keyword evidence="2" id="KW-0808">Transferase</keyword>
<evidence type="ECO:0000313" key="3">
    <source>
        <dbReference type="Proteomes" id="UP000321525"/>
    </source>
</evidence>
<organism evidence="2 4">
    <name type="scientific">Colwellia hornerae</name>
    <dbReference type="NCBI Taxonomy" id="89402"/>
    <lineage>
        <taxon>Bacteria</taxon>
        <taxon>Pseudomonadati</taxon>
        <taxon>Pseudomonadota</taxon>
        <taxon>Gammaproteobacteria</taxon>
        <taxon>Alteromonadales</taxon>
        <taxon>Colwelliaceae</taxon>
        <taxon>Colwellia</taxon>
    </lineage>
</organism>
<dbReference type="RefSeq" id="WP_146800057.1">
    <property type="nucleotide sequence ID" value="NZ_VOLP01000018.1"/>
</dbReference>
<reference evidence="2 4" key="1">
    <citation type="submission" date="2019-07" db="EMBL/GenBank/DDBJ databases">
        <title>Genomes of sea-ice associated Colwellia species.</title>
        <authorList>
            <person name="Bowman J.P."/>
        </authorList>
    </citation>
    <scope>NUCLEOTIDE SEQUENCE [LARGE SCALE GENOMIC DNA]</scope>
    <source>
        <strain evidence="1 3">ACAM 607</strain>
        <strain evidence="2 4">IC036</strain>
    </source>
</reference>
<dbReference type="AlphaFoldDB" id="A0A5C6QEE8"/>
<dbReference type="InterPro" id="IPR040632">
    <property type="entry name" value="Sulfotransfer_4"/>
</dbReference>
<dbReference type="GO" id="GO:0016740">
    <property type="term" value="F:transferase activity"/>
    <property type="evidence" value="ECO:0007669"/>
    <property type="project" value="UniProtKB-KW"/>
</dbReference>
<evidence type="ECO:0000313" key="2">
    <source>
        <dbReference type="EMBL" id="TWX67002.1"/>
    </source>
</evidence>
<protein>
    <submittedName>
        <fullName evidence="2">Sulfotransferase</fullName>
    </submittedName>
</protein>
<accession>A0A5C6QEE8</accession>
<dbReference type="OrthoDB" id="7855297at2"/>
<keyword evidence="3" id="KW-1185">Reference proteome</keyword>
<dbReference type="Proteomes" id="UP000321917">
    <property type="component" value="Unassembled WGS sequence"/>
</dbReference>
<name>A0A5C6QEE8_9GAMM</name>